<name>A0A381TKD4_9ZZZZ</name>
<proteinExistence type="predicted"/>
<evidence type="ECO:0000313" key="1">
    <source>
        <dbReference type="EMBL" id="SVA15247.1"/>
    </source>
</evidence>
<reference evidence="1" key="1">
    <citation type="submission" date="2018-05" db="EMBL/GenBank/DDBJ databases">
        <authorList>
            <person name="Lanie J.A."/>
            <person name="Ng W.-L."/>
            <person name="Kazmierczak K.M."/>
            <person name="Andrzejewski T.M."/>
            <person name="Davidsen T.M."/>
            <person name="Wayne K.J."/>
            <person name="Tettelin H."/>
            <person name="Glass J.I."/>
            <person name="Rusch D."/>
            <person name="Podicherti R."/>
            <person name="Tsui H.-C.T."/>
            <person name="Winkler M.E."/>
        </authorList>
    </citation>
    <scope>NUCLEOTIDE SEQUENCE</scope>
</reference>
<organism evidence="1">
    <name type="scientific">marine metagenome</name>
    <dbReference type="NCBI Taxonomy" id="408172"/>
    <lineage>
        <taxon>unclassified sequences</taxon>
        <taxon>metagenomes</taxon>
        <taxon>ecological metagenomes</taxon>
    </lineage>
</organism>
<protein>
    <submittedName>
        <fullName evidence="1">Uncharacterized protein</fullName>
    </submittedName>
</protein>
<dbReference type="EMBL" id="UINC01004563">
    <property type="protein sequence ID" value="SVA15247.1"/>
    <property type="molecule type" value="Genomic_DNA"/>
</dbReference>
<sequence>MTVSRKQALEHGYRLLEHPRSHVKVELNQDKSGVSVTHKGRVITRVFLNRSGMNAAVAISEAMGIKLPAVGSSNSGLVSTGLLYRVLALSQLNFRNPTAYELASELVDEAISMQRGGGKTTGI</sequence>
<dbReference type="AlphaFoldDB" id="A0A381TKD4"/>
<gene>
    <name evidence="1" type="ORF">METZ01_LOCUS68101</name>
</gene>
<accession>A0A381TKD4</accession>